<accession>A0A2P5D1R0</accession>
<dbReference type="EMBL" id="JXTB01000073">
    <property type="protein sequence ID" value="PON67228.1"/>
    <property type="molecule type" value="Genomic_DNA"/>
</dbReference>
<proteinExistence type="predicted"/>
<reference evidence="3" key="1">
    <citation type="submission" date="2016-06" db="EMBL/GenBank/DDBJ databases">
        <title>Parallel loss of symbiosis genes in relatives of nitrogen-fixing non-legume Parasponia.</title>
        <authorList>
            <person name="Van Velzen R."/>
            <person name="Holmer R."/>
            <person name="Bu F."/>
            <person name="Rutten L."/>
            <person name="Van Zeijl A."/>
            <person name="Liu W."/>
            <person name="Santuari L."/>
            <person name="Cao Q."/>
            <person name="Sharma T."/>
            <person name="Shen D."/>
            <person name="Roswanjaya Y."/>
            <person name="Wardhani T."/>
            <person name="Kalhor M.S."/>
            <person name="Jansen J."/>
            <person name="Van den Hoogen J."/>
            <person name="Gungor B."/>
            <person name="Hartog M."/>
            <person name="Hontelez J."/>
            <person name="Verver J."/>
            <person name="Yang W.-C."/>
            <person name="Schijlen E."/>
            <person name="Repin R."/>
            <person name="Schilthuizen M."/>
            <person name="Schranz E."/>
            <person name="Heidstra R."/>
            <person name="Miyata K."/>
            <person name="Fedorova E."/>
            <person name="Kohlen W."/>
            <person name="Bisseling T."/>
            <person name="Smit S."/>
            <person name="Geurts R."/>
        </authorList>
    </citation>
    <scope>NUCLEOTIDE SEQUENCE [LARGE SCALE GENOMIC DNA]</scope>
    <source>
        <strain evidence="3">cv. WU1-14</strain>
    </source>
</reference>
<name>A0A2P5D1R0_PARAD</name>
<dbReference type="PANTHER" id="PTHR47374">
    <property type="entry name" value="ENDOSOME ANTIGEN-LIKE PROTEIN, PUTATIVE (DUF3444)-RELATED"/>
    <property type="match status" value="1"/>
</dbReference>
<organism evidence="2 3">
    <name type="scientific">Parasponia andersonii</name>
    <name type="common">Sponia andersonii</name>
    <dbReference type="NCBI Taxonomy" id="3476"/>
    <lineage>
        <taxon>Eukaryota</taxon>
        <taxon>Viridiplantae</taxon>
        <taxon>Streptophyta</taxon>
        <taxon>Embryophyta</taxon>
        <taxon>Tracheophyta</taxon>
        <taxon>Spermatophyta</taxon>
        <taxon>Magnoliopsida</taxon>
        <taxon>eudicotyledons</taxon>
        <taxon>Gunneridae</taxon>
        <taxon>Pentapetalae</taxon>
        <taxon>rosids</taxon>
        <taxon>fabids</taxon>
        <taxon>Rosales</taxon>
        <taxon>Cannabaceae</taxon>
        <taxon>Parasponia</taxon>
    </lineage>
</organism>
<dbReference type="OrthoDB" id="1911590at2759"/>
<feature type="domain" description="DUF3444" evidence="1">
    <location>
        <begin position="339"/>
        <end position="427"/>
    </location>
</feature>
<evidence type="ECO:0000259" key="1">
    <source>
        <dbReference type="Pfam" id="PF11926"/>
    </source>
</evidence>
<feature type="domain" description="DUF3444" evidence="1">
    <location>
        <begin position="8"/>
        <end position="213"/>
    </location>
</feature>
<evidence type="ECO:0000313" key="3">
    <source>
        <dbReference type="Proteomes" id="UP000237105"/>
    </source>
</evidence>
<feature type="domain" description="DUF3444" evidence="1">
    <location>
        <begin position="275"/>
        <end position="338"/>
    </location>
</feature>
<gene>
    <name evidence="2" type="ORF">PanWU01x14_104030</name>
</gene>
<comment type="caution">
    <text evidence="2">The sequence shown here is derived from an EMBL/GenBank/DDBJ whole genome shotgun (WGS) entry which is preliminary data.</text>
</comment>
<protein>
    <recommendedName>
        <fullName evidence="1">DUF3444 domain-containing protein</fullName>
    </recommendedName>
</protein>
<dbReference type="Pfam" id="PF11926">
    <property type="entry name" value="DUF3444"/>
    <property type="match status" value="3"/>
</dbReference>
<keyword evidence="3" id="KW-1185">Reference proteome</keyword>
<dbReference type="InterPro" id="IPR024593">
    <property type="entry name" value="DUF3444"/>
</dbReference>
<evidence type="ECO:0000313" key="2">
    <source>
        <dbReference type="EMBL" id="PON67228.1"/>
    </source>
</evidence>
<sequence>MDGFDQKLPCQDCYNFENERKFEHIERGQIWAVHFRTSLRGNTHRYARVNLNSKEAVCVTWLKPIPASASERRWCDAGLPVACGSFDLGLELTCDVSWSRNSSYSYKCSWVQGVVGNQFEIYPKKGEIWAVYRNWNIDDEDYGCDYVKQCTFDLVEITSDFSKYTGVYCEYLVKVDGFRYIFERTKIGVVAFHIRPGMFYMFSHKVPAYRFVGGEIDKFVEGMFELDRLALPNCMINDIDAPNIPKTEKMSSFLLIVLPLSHVQWTSSEAPLVSKRFARGQIWAVNCRKDLMPRQYTRVDSVISESQVRATLLEPLTVLDSESESRKAKLPIVCGVFKPLRGEIWAMYKNWNKKWERYEHEAYQCQVVQILSDMSEGDGIRIARLEEVKGYLTFFQEQKDDGFDPTCVVSNAEALSFSHRIPAFRVPGIGKRGIPDCAWHLEPNALPPRRGDQFQLKPHGI</sequence>
<dbReference type="PANTHER" id="PTHR47374:SF10">
    <property type="entry name" value="HEAT SHOCK N-TERMINAL DOMAIN-CONTAINING PROTEIN, PUTATIVE-RELATED"/>
    <property type="match status" value="1"/>
</dbReference>
<dbReference type="AlphaFoldDB" id="A0A2P5D1R0"/>
<dbReference type="Proteomes" id="UP000237105">
    <property type="component" value="Unassembled WGS sequence"/>
</dbReference>